<dbReference type="AlphaFoldDB" id="A0A1E3NR52"/>
<reference evidence="5 6" key="1">
    <citation type="journal article" date="2016" name="Proc. Natl. Acad. Sci. U.S.A.">
        <title>Comparative genomics of biotechnologically important yeasts.</title>
        <authorList>
            <person name="Riley R."/>
            <person name="Haridas S."/>
            <person name="Wolfe K.H."/>
            <person name="Lopes M.R."/>
            <person name="Hittinger C.T."/>
            <person name="Goeker M."/>
            <person name="Salamov A.A."/>
            <person name="Wisecaver J.H."/>
            <person name="Long T.M."/>
            <person name="Calvey C.H."/>
            <person name="Aerts A.L."/>
            <person name="Barry K.W."/>
            <person name="Choi C."/>
            <person name="Clum A."/>
            <person name="Coughlan A.Y."/>
            <person name="Deshpande S."/>
            <person name="Douglass A.P."/>
            <person name="Hanson S.J."/>
            <person name="Klenk H.-P."/>
            <person name="LaButti K.M."/>
            <person name="Lapidus A."/>
            <person name="Lindquist E.A."/>
            <person name="Lipzen A.M."/>
            <person name="Meier-Kolthoff J.P."/>
            <person name="Ohm R.A."/>
            <person name="Otillar R.P."/>
            <person name="Pangilinan J.L."/>
            <person name="Peng Y."/>
            <person name="Rokas A."/>
            <person name="Rosa C.A."/>
            <person name="Scheuner C."/>
            <person name="Sibirny A.A."/>
            <person name="Slot J.C."/>
            <person name="Stielow J.B."/>
            <person name="Sun H."/>
            <person name="Kurtzman C.P."/>
            <person name="Blackwell M."/>
            <person name="Grigoriev I.V."/>
            <person name="Jeffries T.W."/>
        </authorList>
    </citation>
    <scope>NUCLEOTIDE SEQUENCE [LARGE SCALE GENOMIC DNA]</scope>
    <source>
        <strain evidence="5 6">NRRL Y-2026</strain>
    </source>
</reference>
<evidence type="ECO:0000256" key="2">
    <source>
        <dbReference type="ARBA" id="ARBA00005287"/>
    </source>
</evidence>
<protein>
    <recommendedName>
        <fullName evidence="7">G10 protein</fullName>
    </recommendedName>
</protein>
<sequence length="152" mass="17661">MGTAGDGKPNGKSIRIPPRSQPPEGFEKILPTLKKFQDKMQTLESKEVNPSRPKHELYWDIHRVDHQKSRYIYSLYFQRKLISQPLYIWLVKHKFVNGELIAKWRKRGYENLCCLQCIGETVCVCRVPKSVRKANEDFRCVKCGCRGCASSD</sequence>
<dbReference type="InterPro" id="IPR001748">
    <property type="entry name" value="BUD31"/>
</dbReference>
<dbReference type="GeneID" id="30179317"/>
<dbReference type="GO" id="GO:0000974">
    <property type="term" value="C:Prp19 complex"/>
    <property type="evidence" value="ECO:0007669"/>
    <property type="project" value="EnsemblFungi"/>
</dbReference>
<name>A0A1E3NR52_9ASCO</name>
<evidence type="ECO:0000256" key="4">
    <source>
        <dbReference type="SAM" id="MobiDB-lite"/>
    </source>
</evidence>
<dbReference type="RefSeq" id="XP_019019720.1">
    <property type="nucleotide sequence ID" value="XM_019162630.1"/>
</dbReference>
<feature type="region of interest" description="Disordered" evidence="4">
    <location>
        <begin position="1"/>
        <end position="25"/>
    </location>
</feature>
<evidence type="ECO:0000313" key="5">
    <source>
        <dbReference type="EMBL" id="ODQ48607.1"/>
    </source>
</evidence>
<dbReference type="OrthoDB" id="277109at2759"/>
<dbReference type="GO" id="GO:0005686">
    <property type="term" value="C:U2 snRNP"/>
    <property type="evidence" value="ECO:0007669"/>
    <property type="project" value="EnsemblFungi"/>
</dbReference>
<dbReference type="GO" id="GO:0005681">
    <property type="term" value="C:spliceosomal complex"/>
    <property type="evidence" value="ECO:0007669"/>
    <property type="project" value="TreeGrafter"/>
</dbReference>
<dbReference type="Pfam" id="PF01125">
    <property type="entry name" value="BUD31"/>
    <property type="match status" value="1"/>
</dbReference>
<proteinExistence type="inferred from homology"/>
<organism evidence="5 6">
    <name type="scientific">Pichia membranifaciens NRRL Y-2026</name>
    <dbReference type="NCBI Taxonomy" id="763406"/>
    <lineage>
        <taxon>Eukaryota</taxon>
        <taxon>Fungi</taxon>
        <taxon>Dikarya</taxon>
        <taxon>Ascomycota</taxon>
        <taxon>Saccharomycotina</taxon>
        <taxon>Pichiomycetes</taxon>
        <taxon>Pichiales</taxon>
        <taxon>Pichiaceae</taxon>
        <taxon>Pichia</taxon>
    </lineage>
</organism>
<dbReference type="GO" id="GO:0000398">
    <property type="term" value="P:mRNA splicing, via spliceosome"/>
    <property type="evidence" value="ECO:0007669"/>
    <property type="project" value="EnsemblFungi"/>
</dbReference>
<comment type="similarity">
    <text evidence="2">Belongs to the BUD31 (G10) family.</text>
</comment>
<evidence type="ECO:0000256" key="1">
    <source>
        <dbReference type="ARBA" id="ARBA00004123"/>
    </source>
</evidence>
<dbReference type="EMBL" id="KV454001">
    <property type="protein sequence ID" value="ODQ48607.1"/>
    <property type="molecule type" value="Genomic_DNA"/>
</dbReference>
<dbReference type="PANTHER" id="PTHR19411">
    <property type="entry name" value="PROTEIN BUD31-RELATED"/>
    <property type="match status" value="1"/>
</dbReference>
<dbReference type="STRING" id="763406.A0A1E3NR52"/>
<evidence type="ECO:0000256" key="3">
    <source>
        <dbReference type="ARBA" id="ARBA00023242"/>
    </source>
</evidence>
<comment type="subcellular location">
    <subcellularLocation>
        <location evidence="1">Nucleus</location>
    </subcellularLocation>
</comment>
<dbReference type="Proteomes" id="UP000094455">
    <property type="component" value="Unassembled WGS sequence"/>
</dbReference>
<accession>A0A1E3NR52</accession>
<gene>
    <name evidence="5" type="ORF">PICMEDRAFT_30177</name>
</gene>
<evidence type="ECO:0000313" key="6">
    <source>
        <dbReference type="Proteomes" id="UP000094455"/>
    </source>
</evidence>
<evidence type="ECO:0008006" key="7">
    <source>
        <dbReference type="Google" id="ProtNLM"/>
    </source>
</evidence>
<keyword evidence="6" id="KW-1185">Reference proteome</keyword>
<keyword evidence="3" id="KW-0539">Nucleus</keyword>
<dbReference type="PANTHER" id="PTHR19411:SF0">
    <property type="entry name" value="PROTEIN BUD31 HOMOLOG"/>
    <property type="match status" value="1"/>
</dbReference>
<dbReference type="PRINTS" id="PR00322">
    <property type="entry name" value="G10"/>
</dbReference>